<name>A0A835R1P3_VANPL</name>
<feature type="region of interest" description="Disordered" evidence="6">
    <location>
        <begin position="1"/>
        <end position="46"/>
    </location>
</feature>
<accession>A0A835R1P3</accession>
<keyword evidence="10" id="KW-1185">Reference proteome</keyword>
<evidence type="ECO:0000259" key="7">
    <source>
        <dbReference type="PROSITE" id="PS50217"/>
    </source>
</evidence>
<dbReference type="PANTHER" id="PTHR45764">
    <property type="entry name" value="BZIP TRANSCRIPTION FACTOR 44"/>
    <property type="match status" value="1"/>
</dbReference>
<dbReference type="InterPro" id="IPR046347">
    <property type="entry name" value="bZIP_sf"/>
</dbReference>
<dbReference type="AlphaFoldDB" id="A0A835R1P3"/>
<dbReference type="Proteomes" id="UP000636800">
    <property type="component" value="Chromosome 6"/>
</dbReference>
<dbReference type="CDD" id="cd14702">
    <property type="entry name" value="bZIP_plant_GBF1"/>
    <property type="match status" value="1"/>
</dbReference>
<keyword evidence="2" id="KW-0805">Transcription regulation</keyword>
<evidence type="ECO:0000256" key="5">
    <source>
        <dbReference type="ARBA" id="ARBA00023242"/>
    </source>
</evidence>
<gene>
    <name evidence="9" type="ORF">HPP92_013057</name>
    <name evidence="8" type="ORF">HPP92_013525</name>
</gene>
<dbReference type="SUPFAM" id="SSF57959">
    <property type="entry name" value="Leucine zipper domain"/>
    <property type="match status" value="1"/>
</dbReference>
<evidence type="ECO:0000256" key="3">
    <source>
        <dbReference type="ARBA" id="ARBA00023125"/>
    </source>
</evidence>
<keyword evidence="3" id="KW-0238">DNA-binding</keyword>
<feature type="compositionally biased region" description="Basic and acidic residues" evidence="6">
    <location>
        <begin position="14"/>
        <end position="36"/>
    </location>
</feature>
<dbReference type="GO" id="GO:0000976">
    <property type="term" value="F:transcription cis-regulatory region binding"/>
    <property type="evidence" value="ECO:0007669"/>
    <property type="project" value="TreeGrafter"/>
</dbReference>
<dbReference type="Gene3D" id="1.20.5.170">
    <property type="match status" value="1"/>
</dbReference>
<comment type="subcellular location">
    <subcellularLocation>
        <location evidence="1">Nucleus</location>
    </subcellularLocation>
</comment>
<dbReference type="EMBL" id="JADCNL010000006">
    <property type="protein sequence ID" value="KAG0476684.1"/>
    <property type="molecule type" value="Genomic_DNA"/>
</dbReference>
<dbReference type="InterPro" id="IPR004827">
    <property type="entry name" value="bZIP"/>
</dbReference>
<dbReference type="PROSITE" id="PS50217">
    <property type="entry name" value="BZIP"/>
    <property type="match status" value="1"/>
</dbReference>
<dbReference type="InterPro" id="IPR045314">
    <property type="entry name" value="bZIP_plant_GBF1"/>
</dbReference>
<evidence type="ECO:0000256" key="4">
    <source>
        <dbReference type="ARBA" id="ARBA00023163"/>
    </source>
</evidence>
<dbReference type="PROSITE" id="PS00036">
    <property type="entry name" value="BZIP_BASIC"/>
    <property type="match status" value="1"/>
</dbReference>
<evidence type="ECO:0000313" key="8">
    <source>
        <dbReference type="EMBL" id="KAG0476684.1"/>
    </source>
</evidence>
<feature type="domain" description="BZIP" evidence="7">
    <location>
        <begin position="21"/>
        <end position="84"/>
    </location>
</feature>
<keyword evidence="5" id="KW-0539">Nucleus</keyword>
<evidence type="ECO:0000313" key="11">
    <source>
        <dbReference type="Proteomes" id="UP000639772"/>
    </source>
</evidence>
<comment type="caution">
    <text evidence="9">The sequence shown here is derived from an EMBL/GenBank/DDBJ whole genome shotgun (WGS) entry which is preliminary data.</text>
</comment>
<evidence type="ECO:0000313" key="10">
    <source>
        <dbReference type="Proteomes" id="UP000636800"/>
    </source>
</evidence>
<reference evidence="10 11" key="1">
    <citation type="journal article" date="2020" name="Nat. Food">
        <title>A phased Vanilla planifolia genome enables genetic improvement of flavour and production.</title>
        <authorList>
            <person name="Hasing T."/>
            <person name="Tang H."/>
            <person name="Brym M."/>
            <person name="Khazi F."/>
            <person name="Huang T."/>
            <person name="Chambers A.H."/>
        </authorList>
    </citation>
    <scope>NUCLEOTIDE SEQUENCE [LARGE SCALE GENOMIC DNA]</scope>
    <source>
        <tissue evidence="9">Leaf</tissue>
    </source>
</reference>
<keyword evidence="4" id="KW-0804">Transcription</keyword>
<dbReference type="GO" id="GO:0003700">
    <property type="term" value="F:DNA-binding transcription factor activity"/>
    <property type="evidence" value="ECO:0007669"/>
    <property type="project" value="InterPro"/>
</dbReference>
<dbReference type="FunFam" id="1.20.5.170:FF:000020">
    <property type="entry name" value="BZIP transcription factor"/>
    <property type="match status" value="1"/>
</dbReference>
<dbReference type="EMBL" id="JADCNM010000006">
    <property type="protein sequence ID" value="KAG0478338.1"/>
    <property type="molecule type" value="Genomic_DNA"/>
</dbReference>
<protein>
    <recommendedName>
        <fullName evidence="7">BZIP domain-containing protein</fullName>
    </recommendedName>
</protein>
<proteinExistence type="predicted"/>
<evidence type="ECO:0000256" key="6">
    <source>
        <dbReference type="SAM" id="MobiDB-lite"/>
    </source>
</evidence>
<dbReference type="PANTHER" id="PTHR45764:SF38">
    <property type="entry name" value="BZIP TRANSCRIPTION FACTOR 44"/>
    <property type="match status" value="1"/>
</dbReference>
<evidence type="ECO:0000313" key="9">
    <source>
        <dbReference type="EMBL" id="KAG0478338.1"/>
    </source>
</evidence>
<dbReference type="SMART" id="SM00338">
    <property type="entry name" value="BRLZ"/>
    <property type="match status" value="1"/>
</dbReference>
<dbReference type="Proteomes" id="UP000639772">
    <property type="component" value="Chromosome 6"/>
</dbReference>
<evidence type="ECO:0000256" key="2">
    <source>
        <dbReference type="ARBA" id="ARBA00023015"/>
    </source>
</evidence>
<dbReference type="Pfam" id="PF00170">
    <property type="entry name" value="bZIP_1"/>
    <property type="match status" value="1"/>
</dbReference>
<evidence type="ECO:0000256" key="1">
    <source>
        <dbReference type="ARBA" id="ARBA00004123"/>
    </source>
</evidence>
<dbReference type="GO" id="GO:0005634">
    <property type="term" value="C:nucleus"/>
    <property type="evidence" value="ECO:0007669"/>
    <property type="project" value="UniProtKB-SubCell"/>
</dbReference>
<dbReference type="OrthoDB" id="551672at2759"/>
<sequence length="144" mass="16946">MSAKPSRLSSSSEEDFHHLIDERKRKRMESNRESARRSRMKKQQRLDDLVNDIARLKSENGQLQMQIEVYVPQYMKFESENTILRTQVAELTERLQYLNSILRFMEEFSGMAMDIQEIPDPLLKPWQLPCPAQPITASANMFLI</sequence>
<organism evidence="9 11">
    <name type="scientific">Vanilla planifolia</name>
    <name type="common">Vanilla</name>
    <dbReference type="NCBI Taxonomy" id="51239"/>
    <lineage>
        <taxon>Eukaryota</taxon>
        <taxon>Viridiplantae</taxon>
        <taxon>Streptophyta</taxon>
        <taxon>Embryophyta</taxon>
        <taxon>Tracheophyta</taxon>
        <taxon>Spermatophyta</taxon>
        <taxon>Magnoliopsida</taxon>
        <taxon>Liliopsida</taxon>
        <taxon>Asparagales</taxon>
        <taxon>Orchidaceae</taxon>
        <taxon>Vanilloideae</taxon>
        <taxon>Vanilleae</taxon>
        <taxon>Vanilla</taxon>
    </lineage>
</organism>
<dbReference type="GO" id="GO:0046982">
    <property type="term" value="F:protein heterodimerization activity"/>
    <property type="evidence" value="ECO:0007669"/>
    <property type="project" value="UniProtKB-ARBA"/>
</dbReference>
<dbReference type="GO" id="GO:0045893">
    <property type="term" value="P:positive regulation of DNA-templated transcription"/>
    <property type="evidence" value="ECO:0007669"/>
    <property type="project" value="TreeGrafter"/>
</dbReference>